<evidence type="ECO:0000256" key="1">
    <source>
        <dbReference type="SAM" id="MobiDB-lite"/>
    </source>
</evidence>
<organism evidence="2 3">
    <name type="scientific">Motilibacter deserti</name>
    <dbReference type="NCBI Taxonomy" id="2714956"/>
    <lineage>
        <taxon>Bacteria</taxon>
        <taxon>Bacillati</taxon>
        <taxon>Actinomycetota</taxon>
        <taxon>Actinomycetes</taxon>
        <taxon>Motilibacterales</taxon>
        <taxon>Motilibacteraceae</taxon>
        <taxon>Motilibacter</taxon>
    </lineage>
</organism>
<accession>A0ABX0GSJ7</accession>
<dbReference type="RefSeq" id="WP_166278497.1">
    <property type="nucleotide sequence ID" value="NZ_JAANNP010000001.1"/>
</dbReference>
<feature type="compositionally biased region" description="Basic and acidic residues" evidence="1">
    <location>
        <begin position="40"/>
        <end position="57"/>
    </location>
</feature>
<proteinExistence type="predicted"/>
<gene>
    <name evidence="2" type="ORF">G9H71_04670</name>
</gene>
<dbReference type="EMBL" id="JAANNP010000001">
    <property type="protein sequence ID" value="NHC13071.1"/>
    <property type="molecule type" value="Genomic_DNA"/>
</dbReference>
<comment type="caution">
    <text evidence="2">The sequence shown here is derived from an EMBL/GenBank/DDBJ whole genome shotgun (WGS) entry which is preliminary data.</text>
</comment>
<dbReference type="PANTHER" id="PTHR40630">
    <property type="entry name" value="POSSIBLE DNA-BINDING PROTEIN"/>
    <property type="match status" value="1"/>
</dbReference>
<sequence length="118" mass="13378">MADDKAETVKAFEDAVNMTPKQLEEWLETEESQSVGWSGGERKDSPDGGESVGHESGRRIVELLRTSKADLTDDDLAHMRKVTGYVHRHLAQRPTKEDVEHSRWRASLRNWGHDPLKG</sequence>
<dbReference type="Pfam" id="PF11338">
    <property type="entry name" value="DUF3140"/>
    <property type="match status" value="1"/>
</dbReference>
<reference evidence="2 3" key="1">
    <citation type="submission" date="2020-03" db="EMBL/GenBank/DDBJ databases">
        <title>Two novel Motilibacter sp.</title>
        <authorList>
            <person name="Liu S."/>
        </authorList>
    </citation>
    <scope>NUCLEOTIDE SEQUENCE [LARGE SCALE GENOMIC DNA]</scope>
    <source>
        <strain evidence="2 3">E257</strain>
    </source>
</reference>
<evidence type="ECO:0000313" key="3">
    <source>
        <dbReference type="Proteomes" id="UP000800981"/>
    </source>
</evidence>
<dbReference type="PANTHER" id="PTHR40630:SF1">
    <property type="entry name" value="DNA-BINDING PROTEIN"/>
    <property type="match status" value="1"/>
</dbReference>
<feature type="region of interest" description="Disordered" evidence="1">
    <location>
        <begin position="25"/>
        <end position="57"/>
    </location>
</feature>
<name>A0ABX0GSJ7_9ACTN</name>
<protein>
    <submittedName>
        <fullName evidence="2">DUF3140 domain-containing protein</fullName>
    </submittedName>
</protein>
<dbReference type="InterPro" id="IPR021487">
    <property type="entry name" value="DUF3140"/>
</dbReference>
<keyword evidence="3" id="KW-1185">Reference proteome</keyword>
<dbReference type="Proteomes" id="UP000800981">
    <property type="component" value="Unassembled WGS sequence"/>
</dbReference>
<evidence type="ECO:0000313" key="2">
    <source>
        <dbReference type="EMBL" id="NHC13071.1"/>
    </source>
</evidence>